<evidence type="ECO:0000256" key="1">
    <source>
        <dbReference type="SAM" id="MobiDB-lite"/>
    </source>
</evidence>
<dbReference type="EMBL" id="CP137573">
    <property type="protein sequence ID" value="WOX26132.1"/>
    <property type="molecule type" value="Genomic_DNA"/>
</dbReference>
<accession>A0ABZ0M3H2</accession>
<organism evidence="2 3">
    <name type="scientific">Streptomyces solicathayae</name>
    <dbReference type="NCBI Taxonomy" id="3081768"/>
    <lineage>
        <taxon>Bacteria</taxon>
        <taxon>Bacillati</taxon>
        <taxon>Actinomycetota</taxon>
        <taxon>Actinomycetes</taxon>
        <taxon>Kitasatosporales</taxon>
        <taxon>Streptomycetaceae</taxon>
        <taxon>Streptomyces</taxon>
    </lineage>
</organism>
<dbReference type="RefSeq" id="WP_318109034.1">
    <property type="nucleotide sequence ID" value="NZ_CP137573.1"/>
</dbReference>
<sequence>MDVQMKDSGASSFRQVPEGPRGEAWSDSCRLEDLAFLHRGFTEYAHQLDLDERWARRWTTRWKFGRDAAATYSVRDLNEVDVPRTVPVRRFTVDEVPPYLPLDWFSDHFTDLRTQLPDVTYRDDRLLRRGASLRLAELVTGLTWPECAEALKVGNGMGRYTLNALGRRLTDNRLGPAFTRAVDQVAERLDGSAHRTDYARRRRRMARWSMGDTHWSHLFEKLPRLTHMRSTADPRIASIIVWSDVTRAEAPQCPIVKKERGRGDA</sequence>
<evidence type="ECO:0000313" key="3">
    <source>
        <dbReference type="Proteomes" id="UP001301731"/>
    </source>
</evidence>
<keyword evidence="3" id="KW-1185">Reference proteome</keyword>
<gene>
    <name evidence="2" type="ORF">R2D22_34000</name>
</gene>
<proteinExistence type="predicted"/>
<evidence type="ECO:0000313" key="2">
    <source>
        <dbReference type="EMBL" id="WOX26132.1"/>
    </source>
</evidence>
<dbReference type="Proteomes" id="UP001301731">
    <property type="component" value="Chromosome"/>
</dbReference>
<feature type="region of interest" description="Disordered" evidence="1">
    <location>
        <begin position="1"/>
        <end position="25"/>
    </location>
</feature>
<protein>
    <submittedName>
        <fullName evidence="2">Uncharacterized protein</fullName>
    </submittedName>
</protein>
<name>A0ABZ0M3H2_9ACTN</name>
<reference evidence="2 3" key="1">
    <citation type="submission" date="2023-10" db="EMBL/GenBank/DDBJ databases">
        <title>The genome sequence of Streptomyces sp. HUAS YS2.</title>
        <authorList>
            <person name="Mo P."/>
        </authorList>
    </citation>
    <scope>NUCLEOTIDE SEQUENCE [LARGE SCALE GENOMIC DNA]</scope>
    <source>
        <strain evidence="2 3">HUAS YS2</strain>
    </source>
</reference>